<keyword evidence="1" id="KW-1133">Transmembrane helix</keyword>
<proteinExistence type="predicted"/>
<evidence type="ECO:0000256" key="1">
    <source>
        <dbReference type="SAM" id="Phobius"/>
    </source>
</evidence>
<accession>A0A235CL42</accession>
<evidence type="ECO:0000313" key="4">
    <source>
        <dbReference type="Proteomes" id="UP000243640"/>
    </source>
</evidence>
<dbReference type="OrthoDB" id="6347847at2"/>
<reference evidence="3 5" key="2">
    <citation type="submission" date="2019-03" db="EMBL/GenBank/DDBJ databases">
        <title>Genomic Encyclopedia of Archaeal and Bacterial Type Strains, Phase II (KMG-II): from individual species to whole genera.</title>
        <authorList>
            <person name="Goeker M."/>
        </authorList>
    </citation>
    <scope>NUCLEOTIDE SEQUENCE [LARGE SCALE GENOMIC DNA]</scope>
    <source>
        <strain evidence="3 5">DSM 15594</strain>
    </source>
</reference>
<keyword evidence="1" id="KW-0472">Membrane</keyword>
<comment type="caution">
    <text evidence="2">The sequence shown here is derived from an EMBL/GenBank/DDBJ whole genome shotgun (WGS) entry which is preliminary data.</text>
</comment>
<dbReference type="RefSeq" id="WP_094277651.1">
    <property type="nucleotide sequence ID" value="NZ_NQJF01000004.1"/>
</dbReference>
<dbReference type="EMBL" id="SODO01000001">
    <property type="protein sequence ID" value="TDW62422.1"/>
    <property type="molecule type" value="Genomic_DNA"/>
</dbReference>
<dbReference type="AlphaFoldDB" id="A0A235CL42"/>
<evidence type="ECO:0000313" key="2">
    <source>
        <dbReference type="EMBL" id="OYD25283.1"/>
    </source>
</evidence>
<evidence type="ECO:0000313" key="5">
    <source>
        <dbReference type="Proteomes" id="UP000295058"/>
    </source>
</evidence>
<sequence length="199" mass="22513">MINLLSWYQFYRAGDLLTPMGSLYKWNFILEIKPDVEPISPSLEDNRFPCLARFSHNELSIPVILLKEEQDTMVCMLLEGQEVSYEYAALFGEPLDEQAPPATLHLFSDSVYRLPASGIHYPESLYTGVWIHAGTMLEHAGKMVWESWEEQERARNQIITPSQIQAPVNKGAIAGCLVITIGLVALVITFFAFMVSLFL</sequence>
<gene>
    <name evidence="2" type="ORF">B6S09_06290</name>
    <name evidence="3" type="ORF">LY04_00489</name>
</gene>
<protein>
    <submittedName>
        <fullName evidence="2">Uncharacterized protein</fullName>
    </submittedName>
</protein>
<organism evidence="2 4">
    <name type="scientific">Oceanimonas baumannii</name>
    <dbReference type="NCBI Taxonomy" id="129578"/>
    <lineage>
        <taxon>Bacteria</taxon>
        <taxon>Pseudomonadati</taxon>
        <taxon>Pseudomonadota</taxon>
        <taxon>Gammaproteobacteria</taxon>
        <taxon>Aeromonadales</taxon>
        <taxon>Aeromonadaceae</taxon>
        <taxon>Oceanimonas</taxon>
    </lineage>
</organism>
<reference evidence="2 4" key="1">
    <citation type="submission" date="2017-08" db="EMBL/GenBank/DDBJ databases">
        <title>Draft Genome Sequence of the Marine Bacterium Oceanimonas baumannii ATCC 700832.</title>
        <authorList>
            <person name="Mcclelland W.D."/>
            <person name="Brennan M.A."/>
            <person name="Trachtenberg A.M."/>
            <person name="Maclea K.S."/>
        </authorList>
    </citation>
    <scope>NUCLEOTIDE SEQUENCE [LARGE SCALE GENOMIC DNA]</scope>
    <source>
        <strain evidence="2 4">ATCC 700832</strain>
    </source>
</reference>
<keyword evidence="1" id="KW-0812">Transmembrane</keyword>
<name>A0A235CL42_9GAMM</name>
<dbReference type="Proteomes" id="UP000243640">
    <property type="component" value="Unassembled WGS sequence"/>
</dbReference>
<feature type="transmembrane region" description="Helical" evidence="1">
    <location>
        <begin position="172"/>
        <end position="198"/>
    </location>
</feature>
<keyword evidence="5" id="KW-1185">Reference proteome</keyword>
<dbReference type="EMBL" id="NQJF01000004">
    <property type="protein sequence ID" value="OYD25283.1"/>
    <property type="molecule type" value="Genomic_DNA"/>
</dbReference>
<evidence type="ECO:0000313" key="3">
    <source>
        <dbReference type="EMBL" id="TDW62422.1"/>
    </source>
</evidence>
<dbReference type="Proteomes" id="UP000295058">
    <property type="component" value="Unassembled WGS sequence"/>
</dbReference>